<organism evidence="2 3">
    <name type="scientific">Marinibaculum pumilum</name>
    <dbReference type="NCBI Taxonomy" id="1766165"/>
    <lineage>
        <taxon>Bacteria</taxon>
        <taxon>Pseudomonadati</taxon>
        <taxon>Pseudomonadota</taxon>
        <taxon>Alphaproteobacteria</taxon>
        <taxon>Rhodospirillales</taxon>
        <taxon>Rhodospirillaceae</taxon>
        <taxon>Marinibaculum</taxon>
    </lineage>
</organism>
<dbReference type="Gene3D" id="3.40.50.150">
    <property type="entry name" value="Vaccinia Virus protein VP39"/>
    <property type="match status" value="1"/>
</dbReference>
<evidence type="ECO:0000313" key="3">
    <source>
        <dbReference type="Proteomes" id="UP001595528"/>
    </source>
</evidence>
<dbReference type="CDD" id="cd02440">
    <property type="entry name" value="AdoMet_MTases"/>
    <property type="match status" value="1"/>
</dbReference>
<protein>
    <submittedName>
        <fullName evidence="2">Class I SAM-dependent methyltransferase</fullName>
        <ecNumber evidence="2">2.1.1.-</ecNumber>
    </submittedName>
</protein>
<dbReference type="Pfam" id="PF08241">
    <property type="entry name" value="Methyltransf_11"/>
    <property type="match status" value="1"/>
</dbReference>
<proteinExistence type="predicted"/>
<dbReference type="PANTHER" id="PTHR43591:SF99">
    <property type="entry name" value="OS06G0646000 PROTEIN"/>
    <property type="match status" value="1"/>
</dbReference>
<dbReference type="RefSeq" id="WP_379899663.1">
    <property type="nucleotide sequence ID" value="NZ_JBHRTR010000023.1"/>
</dbReference>
<keyword evidence="2" id="KW-0808">Transferase</keyword>
<dbReference type="GO" id="GO:0008168">
    <property type="term" value="F:methyltransferase activity"/>
    <property type="evidence" value="ECO:0007669"/>
    <property type="project" value="UniProtKB-KW"/>
</dbReference>
<keyword evidence="2" id="KW-0489">Methyltransferase</keyword>
<dbReference type="Proteomes" id="UP001595528">
    <property type="component" value="Unassembled WGS sequence"/>
</dbReference>
<dbReference type="InterPro" id="IPR029063">
    <property type="entry name" value="SAM-dependent_MTases_sf"/>
</dbReference>
<sequence>MNRPFTSDRTDLGERSDIDAVSDLLPVAGLQVADIGCGAGALSRRLCALGATVLAVEPDPIQAEKNRAAEPLPGLTFVEAGAERLPAESGSLDGVFFFRSLHHVPKPLMAAALAEAARVLKPEGGFLCVVEPGMTGSHFQVMRPFHDETEVRIAAQAALSEVAQPRFGRVDRYRFVQYPRHADFAAMVTRVTGQTFNNISRDRVETDEVRALFEQGRSDEGDYVFEQPMLLDLYRDPRSA</sequence>
<dbReference type="EC" id="2.1.1.-" evidence="2"/>
<dbReference type="InterPro" id="IPR013216">
    <property type="entry name" value="Methyltransf_11"/>
</dbReference>
<evidence type="ECO:0000259" key="1">
    <source>
        <dbReference type="Pfam" id="PF08241"/>
    </source>
</evidence>
<name>A0ABV7KYU1_9PROT</name>
<dbReference type="PANTHER" id="PTHR43591">
    <property type="entry name" value="METHYLTRANSFERASE"/>
    <property type="match status" value="1"/>
</dbReference>
<reference evidence="3" key="1">
    <citation type="journal article" date="2019" name="Int. J. Syst. Evol. Microbiol.">
        <title>The Global Catalogue of Microorganisms (GCM) 10K type strain sequencing project: providing services to taxonomists for standard genome sequencing and annotation.</title>
        <authorList>
            <consortium name="The Broad Institute Genomics Platform"/>
            <consortium name="The Broad Institute Genome Sequencing Center for Infectious Disease"/>
            <person name="Wu L."/>
            <person name="Ma J."/>
        </authorList>
    </citation>
    <scope>NUCLEOTIDE SEQUENCE [LARGE SCALE GENOMIC DNA]</scope>
    <source>
        <strain evidence="3">KCTC 42964</strain>
    </source>
</reference>
<evidence type="ECO:0000313" key="2">
    <source>
        <dbReference type="EMBL" id="MFC3227486.1"/>
    </source>
</evidence>
<keyword evidence="3" id="KW-1185">Reference proteome</keyword>
<dbReference type="SUPFAM" id="SSF53335">
    <property type="entry name" value="S-adenosyl-L-methionine-dependent methyltransferases"/>
    <property type="match status" value="1"/>
</dbReference>
<dbReference type="GO" id="GO:0032259">
    <property type="term" value="P:methylation"/>
    <property type="evidence" value="ECO:0007669"/>
    <property type="project" value="UniProtKB-KW"/>
</dbReference>
<feature type="domain" description="Methyltransferase type 11" evidence="1">
    <location>
        <begin position="34"/>
        <end position="127"/>
    </location>
</feature>
<accession>A0ABV7KYU1</accession>
<dbReference type="EMBL" id="JBHRTR010000023">
    <property type="protein sequence ID" value="MFC3227486.1"/>
    <property type="molecule type" value="Genomic_DNA"/>
</dbReference>
<comment type="caution">
    <text evidence="2">The sequence shown here is derived from an EMBL/GenBank/DDBJ whole genome shotgun (WGS) entry which is preliminary data.</text>
</comment>
<gene>
    <name evidence="2" type="ORF">ACFOGJ_09610</name>
</gene>